<dbReference type="RefSeq" id="WP_267647748.1">
    <property type="nucleotide sequence ID" value="NZ_JANHGR010000002.1"/>
</dbReference>
<accession>A0ABD6BT92</accession>
<dbReference type="EMBL" id="JBHUCZ010000010">
    <property type="protein sequence ID" value="MFD1568246.1"/>
    <property type="molecule type" value="Genomic_DNA"/>
</dbReference>
<dbReference type="Proteomes" id="UP001597139">
    <property type="component" value="Unassembled WGS sequence"/>
</dbReference>
<evidence type="ECO:0000313" key="2">
    <source>
        <dbReference type="EMBL" id="MFD1568246.1"/>
    </source>
</evidence>
<evidence type="ECO:0000313" key="3">
    <source>
        <dbReference type="Proteomes" id="UP001597139"/>
    </source>
</evidence>
<keyword evidence="3" id="KW-1185">Reference proteome</keyword>
<evidence type="ECO:0000256" key="1">
    <source>
        <dbReference type="SAM" id="Phobius"/>
    </source>
</evidence>
<feature type="transmembrane region" description="Helical" evidence="1">
    <location>
        <begin position="71"/>
        <end position="95"/>
    </location>
</feature>
<protein>
    <recommendedName>
        <fullName evidence="4">PrgI family protein</fullName>
    </recommendedName>
</protein>
<reference evidence="2 3" key="1">
    <citation type="journal article" date="2019" name="Int. J. Syst. Evol. Microbiol.">
        <title>The Global Catalogue of Microorganisms (GCM) 10K type strain sequencing project: providing services to taxonomists for standard genome sequencing and annotation.</title>
        <authorList>
            <consortium name="The Broad Institute Genomics Platform"/>
            <consortium name="The Broad Institute Genome Sequencing Center for Infectious Disease"/>
            <person name="Wu L."/>
            <person name="Ma J."/>
        </authorList>
    </citation>
    <scope>NUCLEOTIDE SEQUENCE [LARGE SCALE GENOMIC DNA]</scope>
    <source>
        <strain evidence="2 3">CGMCC 1.12859</strain>
    </source>
</reference>
<gene>
    <name evidence="2" type="ORF">ACFSAU_12165</name>
</gene>
<organism evidence="2 3">
    <name type="scientific">Halolamina litorea</name>
    <dbReference type="NCBI Taxonomy" id="1515593"/>
    <lineage>
        <taxon>Archaea</taxon>
        <taxon>Methanobacteriati</taxon>
        <taxon>Methanobacteriota</taxon>
        <taxon>Stenosarchaea group</taxon>
        <taxon>Halobacteria</taxon>
        <taxon>Halobacteriales</taxon>
        <taxon>Haloferacaceae</taxon>
    </lineage>
</organism>
<evidence type="ECO:0008006" key="4">
    <source>
        <dbReference type="Google" id="ProtNLM"/>
    </source>
</evidence>
<feature type="transmembrane region" description="Helical" evidence="1">
    <location>
        <begin position="47"/>
        <end position="65"/>
    </location>
</feature>
<name>A0ABD6BT92_9EURY</name>
<proteinExistence type="predicted"/>
<sequence length="130" mass="15162">MSGRERSRTRALRAYFRPRLPDRVERLLFDSGKPGRESVGERLADRLASLLIVAGLRLLAIALFVDLVTQQYLALTAFNVALTAPVFGLTIYQFFSDDTDHAMFDGGLRARLRRMRRDREWYSKRRSRRR</sequence>
<keyword evidence="1" id="KW-1133">Transmembrane helix</keyword>
<comment type="caution">
    <text evidence="2">The sequence shown here is derived from an EMBL/GenBank/DDBJ whole genome shotgun (WGS) entry which is preliminary data.</text>
</comment>
<dbReference type="AlphaFoldDB" id="A0ABD6BT92"/>
<keyword evidence="1" id="KW-0812">Transmembrane</keyword>
<keyword evidence="1" id="KW-0472">Membrane</keyword>